<dbReference type="EMBL" id="JAINUF010000019">
    <property type="protein sequence ID" value="KAJ8337003.1"/>
    <property type="molecule type" value="Genomic_DNA"/>
</dbReference>
<proteinExistence type="predicted"/>
<accession>A0A9Q1ICR5</accession>
<organism evidence="2 3">
    <name type="scientific">Synaphobranchus kaupii</name>
    <name type="common">Kaup's arrowtooth eel</name>
    <dbReference type="NCBI Taxonomy" id="118154"/>
    <lineage>
        <taxon>Eukaryota</taxon>
        <taxon>Metazoa</taxon>
        <taxon>Chordata</taxon>
        <taxon>Craniata</taxon>
        <taxon>Vertebrata</taxon>
        <taxon>Euteleostomi</taxon>
        <taxon>Actinopterygii</taxon>
        <taxon>Neopterygii</taxon>
        <taxon>Teleostei</taxon>
        <taxon>Anguilliformes</taxon>
        <taxon>Synaphobranchidae</taxon>
        <taxon>Synaphobranchus</taxon>
    </lineage>
</organism>
<reference evidence="2" key="1">
    <citation type="journal article" date="2023" name="Science">
        <title>Genome structures resolve the early diversification of teleost fishes.</title>
        <authorList>
            <person name="Parey E."/>
            <person name="Louis A."/>
            <person name="Montfort J."/>
            <person name="Bouchez O."/>
            <person name="Roques C."/>
            <person name="Iampietro C."/>
            <person name="Lluch J."/>
            <person name="Castinel A."/>
            <person name="Donnadieu C."/>
            <person name="Desvignes T."/>
            <person name="Floi Bucao C."/>
            <person name="Jouanno E."/>
            <person name="Wen M."/>
            <person name="Mejri S."/>
            <person name="Dirks R."/>
            <person name="Jansen H."/>
            <person name="Henkel C."/>
            <person name="Chen W.J."/>
            <person name="Zahm M."/>
            <person name="Cabau C."/>
            <person name="Klopp C."/>
            <person name="Thompson A.W."/>
            <person name="Robinson-Rechavi M."/>
            <person name="Braasch I."/>
            <person name="Lecointre G."/>
            <person name="Bobe J."/>
            <person name="Postlethwait J.H."/>
            <person name="Berthelot C."/>
            <person name="Roest Crollius H."/>
            <person name="Guiguen Y."/>
        </authorList>
    </citation>
    <scope>NUCLEOTIDE SEQUENCE</scope>
    <source>
        <strain evidence="2">WJC10195</strain>
    </source>
</reference>
<evidence type="ECO:0000313" key="3">
    <source>
        <dbReference type="Proteomes" id="UP001152622"/>
    </source>
</evidence>
<dbReference type="Proteomes" id="UP001152622">
    <property type="component" value="Chromosome 19"/>
</dbReference>
<name>A0A9Q1ICR5_SYNKA</name>
<sequence>MVSDGRRRIVGAAQQSLGGARGAGRGRSRDSRFEKNGNVAAALARAQQNDFPDRGRGEHQRRLALTPLRRPARVRGYREPFRAPSCELTGLRSAGRASDTRVTHTRALALADI</sequence>
<dbReference type="AlphaFoldDB" id="A0A9Q1ICR5"/>
<evidence type="ECO:0000313" key="2">
    <source>
        <dbReference type="EMBL" id="KAJ8337003.1"/>
    </source>
</evidence>
<feature type="region of interest" description="Disordered" evidence="1">
    <location>
        <begin position="1"/>
        <end position="35"/>
    </location>
</feature>
<keyword evidence="3" id="KW-1185">Reference proteome</keyword>
<protein>
    <submittedName>
        <fullName evidence="2">Uncharacterized protein</fullName>
    </submittedName>
</protein>
<evidence type="ECO:0000256" key="1">
    <source>
        <dbReference type="SAM" id="MobiDB-lite"/>
    </source>
</evidence>
<gene>
    <name evidence="2" type="ORF">SKAU_G00382230</name>
</gene>
<comment type="caution">
    <text evidence="2">The sequence shown here is derived from an EMBL/GenBank/DDBJ whole genome shotgun (WGS) entry which is preliminary data.</text>
</comment>